<protein>
    <submittedName>
        <fullName evidence="2">Uncharacterized protein</fullName>
    </submittedName>
</protein>
<evidence type="ECO:0000256" key="1">
    <source>
        <dbReference type="SAM" id="MobiDB-lite"/>
    </source>
</evidence>
<reference evidence="2 3" key="1">
    <citation type="journal article" date="2022" name="G3 (Bethesda)">
        <title>Whole-genome sequence and methylome profiling of the almond [Prunus dulcis (Mill.) D.A. Webb] cultivar 'Nonpareil'.</title>
        <authorList>
            <person name="D'Amico-Willman K.M."/>
            <person name="Ouma W.Z."/>
            <person name="Meulia T."/>
            <person name="Sideli G.M."/>
            <person name="Gradziel T.M."/>
            <person name="Fresnedo-Ramirez J."/>
        </authorList>
    </citation>
    <scope>NUCLEOTIDE SEQUENCE [LARGE SCALE GENOMIC DNA]</scope>
    <source>
        <strain evidence="2">Clone GOH B32 T37-40</strain>
    </source>
</reference>
<dbReference type="AlphaFoldDB" id="A0AAD4ZDE1"/>
<evidence type="ECO:0000313" key="3">
    <source>
        <dbReference type="Proteomes" id="UP001054821"/>
    </source>
</evidence>
<dbReference type="EMBL" id="JAJFAZ020000002">
    <property type="protein sequence ID" value="KAI5342652.1"/>
    <property type="molecule type" value="Genomic_DNA"/>
</dbReference>
<feature type="region of interest" description="Disordered" evidence="1">
    <location>
        <begin position="1"/>
        <end position="58"/>
    </location>
</feature>
<organism evidence="2 3">
    <name type="scientific">Prunus dulcis</name>
    <name type="common">Almond</name>
    <name type="synonym">Amygdalus dulcis</name>
    <dbReference type="NCBI Taxonomy" id="3755"/>
    <lineage>
        <taxon>Eukaryota</taxon>
        <taxon>Viridiplantae</taxon>
        <taxon>Streptophyta</taxon>
        <taxon>Embryophyta</taxon>
        <taxon>Tracheophyta</taxon>
        <taxon>Spermatophyta</taxon>
        <taxon>Magnoliopsida</taxon>
        <taxon>eudicotyledons</taxon>
        <taxon>Gunneridae</taxon>
        <taxon>Pentapetalae</taxon>
        <taxon>rosids</taxon>
        <taxon>fabids</taxon>
        <taxon>Rosales</taxon>
        <taxon>Rosaceae</taxon>
        <taxon>Amygdaloideae</taxon>
        <taxon>Amygdaleae</taxon>
        <taxon>Prunus</taxon>
    </lineage>
</organism>
<comment type="caution">
    <text evidence="2">The sequence shown here is derived from an EMBL/GenBank/DDBJ whole genome shotgun (WGS) entry which is preliminary data.</text>
</comment>
<keyword evidence="3" id="KW-1185">Reference proteome</keyword>
<sequence length="148" mass="16574">MGRKCGGFRRGTRESSRVRGQNPLPEQEEFPIPAPVPESVEQSFVGGPSGAAPPMPTMPGDLNFQQTLELSTQALSMTGQSRDPSLGYDNQAKRIGAIDFDDDGDPAVAEKWIERMEWIMEVMAIPQNCRVTLATFFFIRNARHWWEC</sequence>
<dbReference type="Proteomes" id="UP001054821">
    <property type="component" value="Chromosome 2"/>
</dbReference>
<accession>A0AAD4ZDE1</accession>
<evidence type="ECO:0000313" key="2">
    <source>
        <dbReference type="EMBL" id="KAI5342652.1"/>
    </source>
</evidence>
<proteinExistence type="predicted"/>
<name>A0AAD4ZDE1_PRUDU</name>
<gene>
    <name evidence="2" type="ORF">L3X38_010528</name>
</gene>